<comment type="caution">
    <text evidence="1">The sequence shown here is derived from an EMBL/GenBank/DDBJ whole genome shotgun (WGS) entry which is preliminary data.</text>
</comment>
<keyword evidence="2" id="KW-1185">Reference proteome</keyword>
<dbReference type="Proteomes" id="UP001174136">
    <property type="component" value="Unassembled WGS sequence"/>
</dbReference>
<evidence type="ECO:0000313" key="1">
    <source>
        <dbReference type="EMBL" id="KAK0153721.1"/>
    </source>
</evidence>
<sequence>MVLSTADIDRHKTSEVSAVTYKGTKYTKGLVVVLENTGETLVFGKICLILANEKSVCFVVLVHHSVLLTDLGVYYLMSDNKYAYINADSLQDYYPLPVWRPNAFRNFVKCYQNWKVRCLGPLLTI</sequence>
<reference evidence="1" key="1">
    <citation type="journal article" date="2023" name="Front. Mar. Sci.">
        <title>A new Merluccius polli reference genome to investigate the effects of global change in West African waters.</title>
        <authorList>
            <person name="Mateo J.L."/>
            <person name="Blanco-Fernandez C."/>
            <person name="Garcia-Vazquez E."/>
            <person name="Machado-Schiaffino G."/>
        </authorList>
    </citation>
    <scope>NUCLEOTIDE SEQUENCE</scope>
    <source>
        <strain evidence="1">C29</strain>
        <tissue evidence="1">Fin</tissue>
    </source>
</reference>
<dbReference type="EMBL" id="JAOPHQ010000640">
    <property type="protein sequence ID" value="KAK0153721.1"/>
    <property type="molecule type" value="Genomic_DNA"/>
</dbReference>
<evidence type="ECO:0000313" key="2">
    <source>
        <dbReference type="Proteomes" id="UP001174136"/>
    </source>
</evidence>
<organism evidence="1 2">
    <name type="scientific">Merluccius polli</name>
    <name type="common">Benguela hake</name>
    <name type="synonym">Merluccius cadenati</name>
    <dbReference type="NCBI Taxonomy" id="89951"/>
    <lineage>
        <taxon>Eukaryota</taxon>
        <taxon>Metazoa</taxon>
        <taxon>Chordata</taxon>
        <taxon>Craniata</taxon>
        <taxon>Vertebrata</taxon>
        <taxon>Euteleostomi</taxon>
        <taxon>Actinopterygii</taxon>
        <taxon>Neopterygii</taxon>
        <taxon>Teleostei</taxon>
        <taxon>Neoteleostei</taxon>
        <taxon>Acanthomorphata</taxon>
        <taxon>Zeiogadaria</taxon>
        <taxon>Gadariae</taxon>
        <taxon>Gadiformes</taxon>
        <taxon>Gadoidei</taxon>
        <taxon>Merlucciidae</taxon>
        <taxon>Merluccius</taxon>
    </lineage>
</organism>
<dbReference type="AlphaFoldDB" id="A0AA47P7H0"/>
<gene>
    <name evidence="1" type="ORF">N1851_004485</name>
</gene>
<accession>A0AA47P7H0</accession>
<proteinExistence type="predicted"/>
<protein>
    <submittedName>
        <fullName evidence="1">Uncharacterized protein</fullName>
    </submittedName>
</protein>
<name>A0AA47P7H0_MERPO</name>